<dbReference type="EMBL" id="LRGB01000944">
    <property type="protein sequence ID" value="KZS14433.1"/>
    <property type="molecule type" value="Genomic_DNA"/>
</dbReference>
<accession>A0A164XP97</accession>
<comment type="caution">
    <text evidence="2">The sequence shown here is derived from an EMBL/GenBank/DDBJ whole genome shotgun (WGS) entry which is preliminary data.</text>
</comment>
<feature type="transmembrane region" description="Helical" evidence="1">
    <location>
        <begin position="20"/>
        <end position="47"/>
    </location>
</feature>
<evidence type="ECO:0000313" key="3">
    <source>
        <dbReference type="Proteomes" id="UP000076858"/>
    </source>
</evidence>
<protein>
    <submittedName>
        <fullName evidence="2">Uncharacterized protein</fullName>
    </submittedName>
</protein>
<evidence type="ECO:0000313" key="2">
    <source>
        <dbReference type="EMBL" id="KZS14433.1"/>
    </source>
</evidence>
<gene>
    <name evidence="2" type="ORF">APZ42_019759</name>
</gene>
<dbReference type="AlphaFoldDB" id="A0A164XP97"/>
<keyword evidence="1" id="KW-0812">Transmembrane</keyword>
<keyword evidence="3" id="KW-1185">Reference proteome</keyword>
<sequence>MTIKPFSPHRPAKKNLWYDVIAAGPSPLLTVFSVYLCAAGVGFCLLIRENAGPRTKPPGK</sequence>
<reference evidence="2 3" key="1">
    <citation type="submission" date="2016-03" db="EMBL/GenBank/DDBJ databases">
        <title>EvidentialGene: Evidence-directed Construction of Genes on Genomes.</title>
        <authorList>
            <person name="Gilbert D.G."/>
            <person name="Choi J.-H."/>
            <person name="Mockaitis K."/>
            <person name="Colbourne J."/>
            <person name="Pfrender M."/>
        </authorList>
    </citation>
    <scope>NUCLEOTIDE SEQUENCE [LARGE SCALE GENOMIC DNA]</scope>
    <source>
        <strain evidence="2 3">Xinb3</strain>
        <tissue evidence="2">Complete organism</tissue>
    </source>
</reference>
<dbReference type="Proteomes" id="UP000076858">
    <property type="component" value="Unassembled WGS sequence"/>
</dbReference>
<evidence type="ECO:0000256" key="1">
    <source>
        <dbReference type="SAM" id="Phobius"/>
    </source>
</evidence>
<keyword evidence="1" id="KW-0472">Membrane</keyword>
<proteinExistence type="predicted"/>
<organism evidence="2 3">
    <name type="scientific">Daphnia magna</name>
    <dbReference type="NCBI Taxonomy" id="35525"/>
    <lineage>
        <taxon>Eukaryota</taxon>
        <taxon>Metazoa</taxon>
        <taxon>Ecdysozoa</taxon>
        <taxon>Arthropoda</taxon>
        <taxon>Crustacea</taxon>
        <taxon>Branchiopoda</taxon>
        <taxon>Diplostraca</taxon>
        <taxon>Cladocera</taxon>
        <taxon>Anomopoda</taxon>
        <taxon>Daphniidae</taxon>
        <taxon>Daphnia</taxon>
    </lineage>
</organism>
<keyword evidence="1" id="KW-1133">Transmembrane helix</keyword>
<name>A0A164XP97_9CRUS</name>